<proteinExistence type="predicted"/>
<dbReference type="InterPro" id="IPR053215">
    <property type="entry name" value="TKL_Ser/Thr_kinase"/>
</dbReference>
<dbReference type="RefSeq" id="XP_001008755.3">
    <property type="nucleotide sequence ID" value="XM_001008755.3"/>
</dbReference>
<evidence type="ECO:0000313" key="2">
    <source>
        <dbReference type="Proteomes" id="UP000009168"/>
    </source>
</evidence>
<dbReference type="HOGENOM" id="CLU_514397_0_0_1"/>
<sequence length="369" mass="41538">MIIGFSCSNDPNCIRCFESGCSACADNYFLNSSKQCEKCFDPNCVSCKGKRQIDCWACGYEKRYLLEEDSSCTDCNLDGYYKKVQFCLKCLPQCKNCKENNYLCTSCESGYFFNEYTCFKCIPNCQNCNNAITCQLCQSGYFLKGYSCIECIPNCQNCNNETTCELCQSGYHIHEQTNQCVICSQQSGYYISGKYCKQCNVACKECSGPTDLDCTISKIPIKIIAQYAAVSNAKVDTYYLIKNNVHRAVNLQVVTIFMILQQTPVHVNKGIIILLEILIKIISIAQTVKAMDTSVILITSASSAAKTVVPVPIFKHAQNVMKEVIYGRMLVHKTVFQIQIFSPILKKEYVSALKDITQSILKVLFRDKV</sequence>
<dbReference type="eggNOG" id="KOG3525">
    <property type="taxonomic scope" value="Eukaryota"/>
</dbReference>
<protein>
    <recommendedName>
        <fullName evidence="3">Zinc finger lsd1 subclass family protein</fullName>
    </recommendedName>
</protein>
<dbReference type="SMART" id="SM00261">
    <property type="entry name" value="FU"/>
    <property type="match status" value="4"/>
</dbReference>
<dbReference type="InParanoid" id="Q22TC8"/>
<dbReference type="STRING" id="312017.Q22TC8"/>
<dbReference type="InterPro" id="IPR009030">
    <property type="entry name" value="Growth_fac_rcpt_cys_sf"/>
</dbReference>
<dbReference type="KEGG" id="tet:TTHERM_00176920"/>
<name>Q22TC8_TETTS</name>
<dbReference type="PANTHER" id="PTHR45756:SF1">
    <property type="entry name" value="PROTEIN KINASE DOMAIN CONTAINING PROTEIN"/>
    <property type="match status" value="1"/>
</dbReference>
<evidence type="ECO:0000313" key="1">
    <source>
        <dbReference type="EMBL" id="EAR88510.3"/>
    </source>
</evidence>
<keyword evidence="2" id="KW-1185">Reference proteome</keyword>
<gene>
    <name evidence="1" type="ORF">TTHERM_00176920</name>
</gene>
<organism evidence="1 2">
    <name type="scientific">Tetrahymena thermophila (strain SB210)</name>
    <dbReference type="NCBI Taxonomy" id="312017"/>
    <lineage>
        <taxon>Eukaryota</taxon>
        <taxon>Sar</taxon>
        <taxon>Alveolata</taxon>
        <taxon>Ciliophora</taxon>
        <taxon>Intramacronucleata</taxon>
        <taxon>Oligohymenophorea</taxon>
        <taxon>Hymenostomatida</taxon>
        <taxon>Tetrahymenina</taxon>
        <taxon>Tetrahymenidae</taxon>
        <taxon>Tetrahymena</taxon>
    </lineage>
</organism>
<dbReference type="InterPro" id="IPR006212">
    <property type="entry name" value="Furin_repeat"/>
</dbReference>
<dbReference type="AlphaFoldDB" id="Q22TC8"/>
<dbReference type="GeneID" id="7827293"/>
<reference evidence="2" key="1">
    <citation type="journal article" date="2006" name="PLoS Biol.">
        <title>Macronuclear genome sequence of the ciliate Tetrahymena thermophila, a model eukaryote.</title>
        <authorList>
            <person name="Eisen J.A."/>
            <person name="Coyne R.S."/>
            <person name="Wu M."/>
            <person name="Wu D."/>
            <person name="Thiagarajan M."/>
            <person name="Wortman J.R."/>
            <person name="Badger J.H."/>
            <person name="Ren Q."/>
            <person name="Amedeo P."/>
            <person name="Jones K.M."/>
            <person name="Tallon L.J."/>
            <person name="Delcher A.L."/>
            <person name="Salzberg S.L."/>
            <person name="Silva J.C."/>
            <person name="Haas B.J."/>
            <person name="Majoros W.H."/>
            <person name="Farzad M."/>
            <person name="Carlton J.M."/>
            <person name="Smith R.K. Jr."/>
            <person name="Garg J."/>
            <person name="Pearlman R.E."/>
            <person name="Karrer K.M."/>
            <person name="Sun L."/>
            <person name="Manning G."/>
            <person name="Elde N.C."/>
            <person name="Turkewitz A.P."/>
            <person name="Asai D.J."/>
            <person name="Wilkes D.E."/>
            <person name="Wang Y."/>
            <person name="Cai H."/>
            <person name="Collins K."/>
            <person name="Stewart B.A."/>
            <person name="Lee S.R."/>
            <person name="Wilamowska K."/>
            <person name="Weinberg Z."/>
            <person name="Ruzzo W.L."/>
            <person name="Wloga D."/>
            <person name="Gaertig J."/>
            <person name="Frankel J."/>
            <person name="Tsao C.-C."/>
            <person name="Gorovsky M.A."/>
            <person name="Keeling P.J."/>
            <person name="Waller R.F."/>
            <person name="Patron N.J."/>
            <person name="Cherry J.M."/>
            <person name="Stover N.A."/>
            <person name="Krieger C.J."/>
            <person name="del Toro C."/>
            <person name="Ryder H.F."/>
            <person name="Williamson S.C."/>
            <person name="Barbeau R.A."/>
            <person name="Hamilton E.P."/>
            <person name="Orias E."/>
        </authorList>
    </citation>
    <scope>NUCLEOTIDE SEQUENCE [LARGE SCALE GENOMIC DNA]</scope>
    <source>
        <strain evidence="2">SB210</strain>
    </source>
</reference>
<dbReference type="Proteomes" id="UP000009168">
    <property type="component" value="Unassembled WGS sequence"/>
</dbReference>
<accession>Q22TC8</accession>
<dbReference type="EMBL" id="GG662840">
    <property type="protein sequence ID" value="EAR88510.3"/>
    <property type="molecule type" value="Genomic_DNA"/>
</dbReference>
<dbReference type="PANTHER" id="PTHR45756">
    <property type="entry name" value="PALMITOYLTRANSFERASE"/>
    <property type="match status" value="1"/>
</dbReference>
<dbReference type="SUPFAM" id="SSF57184">
    <property type="entry name" value="Growth factor receptor domain"/>
    <property type="match status" value="2"/>
</dbReference>
<dbReference type="Gene3D" id="2.10.220.10">
    <property type="entry name" value="Hormone Receptor, Insulin-like Growth Factor Receptor 1, Chain A, domain 2"/>
    <property type="match status" value="2"/>
</dbReference>
<dbReference type="OrthoDB" id="286906at2759"/>
<evidence type="ECO:0008006" key="3">
    <source>
        <dbReference type="Google" id="ProtNLM"/>
    </source>
</evidence>